<reference evidence="4 5" key="1">
    <citation type="submission" date="2019-03" db="EMBL/GenBank/DDBJ databases">
        <title>Sequencing 25 genomes of Wallemia mellicola.</title>
        <authorList>
            <person name="Gostincar C."/>
        </authorList>
    </citation>
    <scope>NUCLEOTIDE SEQUENCE [LARGE SCALE GENOMIC DNA]</scope>
    <source>
        <strain evidence="2 5">EXF-1274</strain>
        <strain evidence="3 4">EXF-1277</strain>
    </source>
</reference>
<sequence length="198" mass="23202">MKSSLLIIRPAYLNFNSEFKTQYFKYQRDLHQALSGNFNKDFYYQPQSLSQRGFIQREHQKQLDKWGYSIYKDQQLSSQNEISVDENTREIDDSVKNIERRGERSLVLVDEKNAIPTTTVNPKESLDQAALRAGYEKFGRDIDLWLVSKLPIGVNRVDNIDTYTFMSYILNGKPNSPANYLTKEETSENYFVDLIPYK</sequence>
<dbReference type="GO" id="GO:0005762">
    <property type="term" value="C:mitochondrial large ribosomal subunit"/>
    <property type="evidence" value="ECO:0007669"/>
    <property type="project" value="TreeGrafter"/>
</dbReference>
<evidence type="ECO:0000313" key="3">
    <source>
        <dbReference type="EMBL" id="TIC68031.1"/>
    </source>
</evidence>
<dbReference type="EMBL" id="SPRW01000016">
    <property type="protein sequence ID" value="TIC66415.1"/>
    <property type="molecule type" value="Genomic_DNA"/>
</dbReference>
<dbReference type="OrthoDB" id="414075at2759"/>
<name>A0A4T0LQI6_9BASI</name>
<dbReference type="PANTHER" id="PTHR13124:SF12">
    <property type="entry name" value="LARGE RIBOSOMAL SUBUNIT PROTEIN ML46"/>
    <property type="match status" value="1"/>
</dbReference>
<protein>
    <recommendedName>
        <fullName evidence="1">Large ribosomal subunit protein mL46 N-terminal domain-containing protein</fullName>
    </recommendedName>
</protein>
<proteinExistence type="predicted"/>
<evidence type="ECO:0000259" key="1">
    <source>
        <dbReference type="Pfam" id="PF11788"/>
    </source>
</evidence>
<comment type="caution">
    <text evidence="3">The sequence shown here is derived from an EMBL/GenBank/DDBJ whole genome shotgun (WGS) entry which is preliminary data.</text>
</comment>
<dbReference type="Proteomes" id="UP000309601">
    <property type="component" value="Unassembled WGS sequence"/>
</dbReference>
<evidence type="ECO:0000313" key="5">
    <source>
        <dbReference type="Proteomes" id="UP000309601"/>
    </source>
</evidence>
<dbReference type="InterPro" id="IPR040008">
    <property type="entry name" value="Ribosomal_mL46"/>
</dbReference>
<dbReference type="Gene3D" id="3.90.79.10">
    <property type="entry name" value="Nucleoside Triphosphate Pyrophosphohydrolase"/>
    <property type="match status" value="1"/>
</dbReference>
<dbReference type="EMBL" id="SPRV01000014">
    <property type="protein sequence ID" value="TIC68031.1"/>
    <property type="molecule type" value="Genomic_DNA"/>
</dbReference>
<evidence type="ECO:0000313" key="2">
    <source>
        <dbReference type="EMBL" id="TIC66415.1"/>
    </source>
</evidence>
<evidence type="ECO:0000313" key="4">
    <source>
        <dbReference type="Proteomes" id="UP000305362"/>
    </source>
</evidence>
<gene>
    <name evidence="2" type="ORF">E3Q02_01828</name>
    <name evidence="3" type="ORF">E3Q03_01725</name>
</gene>
<dbReference type="Pfam" id="PF11788">
    <property type="entry name" value="MRP-L46"/>
    <property type="match status" value="1"/>
</dbReference>
<organism evidence="3 4">
    <name type="scientific">Wallemia mellicola</name>
    <dbReference type="NCBI Taxonomy" id="1708541"/>
    <lineage>
        <taxon>Eukaryota</taxon>
        <taxon>Fungi</taxon>
        <taxon>Dikarya</taxon>
        <taxon>Basidiomycota</taxon>
        <taxon>Wallemiomycotina</taxon>
        <taxon>Wallemiomycetes</taxon>
        <taxon>Wallemiales</taxon>
        <taxon>Wallemiaceae</taxon>
        <taxon>Wallemia</taxon>
    </lineage>
</organism>
<dbReference type="GO" id="GO:0003735">
    <property type="term" value="F:structural constituent of ribosome"/>
    <property type="evidence" value="ECO:0007669"/>
    <property type="project" value="InterPro"/>
</dbReference>
<dbReference type="PANTHER" id="PTHR13124">
    <property type="entry name" value="39S RIBOSOMAL PROTEIN L46, MITOCHONDRIAL PRECURSOR-RELATED"/>
    <property type="match status" value="1"/>
</dbReference>
<dbReference type="AlphaFoldDB" id="A0A4T0LQI6"/>
<accession>A0A4T0LQI6</accession>
<feature type="domain" description="Large ribosomal subunit protein mL46 N-terminal" evidence="1">
    <location>
        <begin position="2"/>
        <end position="100"/>
    </location>
</feature>
<dbReference type="InterPro" id="IPR021757">
    <property type="entry name" value="Ribosomal_mL46_N"/>
</dbReference>
<dbReference type="Proteomes" id="UP000305362">
    <property type="component" value="Unassembled WGS sequence"/>
</dbReference>